<dbReference type="PANTHER" id="PTHR43095">
    <property type="entry name" value="SUGAR KINASE"/>
    <property type="match status" value="1"/>
</dbReference>
<dbReference type="Proteomes" id="UP000292408">
    <property type="component" value="Unassembled WGS sequence"/>
</dbReference>
<protein>
    <submittedName>
        <fullName evidence="7">Xylulokinase</fullName>
    </submittedName>
</protein>
<evidence type="ECO:0000256" key="3">
    <source>
        <dbReference type="ARBA" id="ARBA00022679"/>
    </source>
</evidence>
<evidence type="ECO:0000259" key="5">
    <source>
        <dbReference type="Pfam" id="PF00370"/>
    </source>
</evidence>
<dbReference type="OrthoDB" id="9782710at2"/>
<keyword evidence="8" id="KW-1185">Reference proteome</keyword>
<evidence type="ECO:0000256" key="2">
    <source>
        <dbReference type="ARBA" id="ARBA00022629"/>
    </source>
</evidence>
<keyword evidence="3" id="KW-0808">Transferase</keyword>
<dbReference type="PIRSF" id="PIRSF000538">
    <property type="entry name" value="GlpK"/>
    <property type="match status" value="1"/>
</dbReference>
<sequence>MTATVTLGIDIGTTGTKVVAFDAADGRLIAVSRSVQAHTDGPGMAEADGAEWIDNAITAIGELIAHHGVDPRRVAAISTTGMVPAVIPLDHRCVPLRRAILQSDARAVEQIADVARGLAPFDPVTTTGSAVSQQSVAPTLLWLQVHEPDLWMRTRFVVGSYDWVLTRLGARPHVERNWALESGLFTVTGERFTEAFASAQIDDTMIPEVVEPGTVVGSLSAEMANRTGLPIGIPLVVGGADHVLSAYSAGVRAPGDWLVKLGGAGDVLVASDAPLVDERLYLDAHPVPGLWLPNGCMATSGSLIRWFQTLAGGAELLRLDDEAATESAAGLYCLPYFLGEKSPLHDPDLRGAFVGLHLGTSRGAMYRAVLESIAFGFRHHAEVFGQLGLPLTRAMVTNGGSKSKLWKQIHADVLGTEMHPIVDHPGASFGAAVIAAIGVGLLDAWTDVDRYISLGPTVYPDSAAASRYDEAYEEWRQLGAALEPFSHSLARKAYL</sequence>
<dbReference type="InterPro" id="IPR018485">
    <property type="entry name" value="FGGY_C"/>
</dbReference>
<accession>A0A4Q7TU05</accession>
<dbReference type="InterPro" id="IPR050406">
    <property type="entry name" value="FGGY_Carb_Kinase"/>
</dbReference>
<dbReference type="AlphaFoldDB" id="A0A4Q7TU05"/>
<feature type="domain" description="Carbohydrate kinase FGGY C-terminal" evidence="6">
    <location>
        <begin position="286"/>
        <end position="437"/>
    </location>
</feature>
<dbReference type="GO" id="GO:0016301">
    <property type="term" value="F:kinase activity"/>
    <property type="evidence" value="ECO:0007669"/>
    <property type="project" value="UniProtKB-KW"/>
</dbReference>
<dbReference type="SUPFAM" id="SSF53067">
    <property type="entry name" value="Actin-like ATPase domain"/>
    <property type="match status" value="2"/>
</dbReference>
<evidence type="ECO:0000313" key="8">
    <source>
        <dbReference type="Proteomes" id="UP000292408"/>
    </source>
</evidence>
<keyword evidence="2" id="KW-0859">Xylose metabolism</keyword>
<organism evidence="7 8">
    <name type="scientific">Microcella alkaliphila</name>
    <dbReference type="NCBI Taxonomy" id="279828"/>
    <lineage>
        <taxon>Bacteria</taxon>
        <taxon>Bacillati</taxon>
        <taxon>Actinomycetota</taxon>
        <taxon>Actinomycetes</taxon>
        <taxon>Micrococcales</taxon>
        <taxon>Microbacteriaceae</taxon>
        <taxon>Microcella</taxon>
    </lineage>
</organism>
<evidence type="ECO:0000256" key="4">
    <source>
        <dbReference type="ARBA" id="ARBA00022777"/>
    </source>
</evidence>
<dbReference type="Pfam" id="PF02782">
    <property type="entry name" value="FGGY_C"/>
    <property type="match status" value="1"/>
</dbReference>
<keyword evidence="4 7" id="KW-0418">Kinase</keyword>
<dbReference type="EMBL" id="SGXT01000011">
    <property type="protein sequence ID" value="RZT63927.1"/>
    <property type="molecule type" value="Genomic_DNA"/>
</dbReference>
<feature type="domain" description="Carbohydrate kinase FGGY N-terminal" evidence="5">
    <location>
        <begin position="6"/>
        <end position="246"/>
    </location>
</feature>
<reference evidence="7 8" key="1">
    <citation type="journal article" date="2015" name="Stand. Genomic Sci.">
        <title>Genomic Encyclopedia of Bacterial and Archaeal Type Strains, Phase III: the genomes of soil and plant-associated and newly described type strains.</title>
        <authorList>
            <person name="Whitman W.B."/>
            <person name="Woyke T."/>
            <person name="Klenk H.P."/>
            <person name="Zhou Y."/>
            <person name="Lilburn T.G."/>
            <person name="Beck B.J."/>
            <person name="De Vos P."/>
            <person name="Vandamme P."/>
            <person name="Eisen J.A."/>
            <person name="Garrity G."/>
            <person name="Hugenholtz P."/>
            <person name="Kyrpides N.C."/>
        </authorList>
    </citation>
    <scope>NUCLEOTIDE SEQUENCE [LARGE SCALE GENOMIC DNA]</scope>
    <source>
        <strain evidence="7 8">AC4r</strain>
    </source>
</reference>
<evidence type="ECO:0000259" key="6">
    <source>
        <dbReference type="Pfam" id="PF02782"/>
    </source>
</evidence>
<name>A0A4Q7TU05_9MICO</name>
<evidence type="ECO:0000313" key="7">
    <source>
        <dbReference type="EMBL" id="RZT63927.1"/>
    </source>
</evidence>
<dbReference type="Pfam" id="PF00370">
    <property type="entry name" value="FGGY_N"/>
    <property type="match status" value="1"/>
</dbReference>
<dbReference type="CDD" id="cd07804">
    <property type="entry name" value="ASKHA_NBD_FGGY_RrXK-like"/>
    <property type="match status" value="1"/>
</dbReference>
<keyword evidence="2" id="KW-0119">Carbohydrate metabolism</keyword>
<proteinExistence type="inferred from homology"/>
<dbReference type="Gene3D" id="3.30.420.40">
    <property type="match status" value="2"/>
</dbReference>
<evidence type="ECO:0000256" key="1">
    <source>
        <dbReference type="ARBA" id="ARBA00009156"/>
    </source>
</evidence>
<dbReference type="RefSeq" id="WP_130280126.1">
    <property type="nucleotide sequence ID" value="NZ_SGXT01000011.1"/>
</dbReference>
<dbReference type="InterPro" id="IPR043129">
    <property type="entry name" value="ATPase_NBD"/>
</dbReference>
<comment type="caution">
    <text evidence="7">The sequence shown here is derived from an EMBL/GenBank/DDBJ whole genome shotgun (WGS) entry which is preliminary data.</text>
</comment>
<dbReference type="InterPro" id="IPR018484">
    <property type="entry name" value="FGGY_N"/>
</dbReference>
<gene>
    <name evidence="7" type="ORF">EV140_0157</name>
</gene>
<comment type="similarity">
    <text evidence="1">Belongs to the FGGY kinase family.</text>
</comment>
<dbReference type="InterPro" id="IPR000577">
    <property type="entry name" value="Carb_kinase_FGGY"/>
</dbReference>
<dbReference type="PANTHER" id="PTHR43095:SF5">
    <property type="entry name" value="XYLULOSE KINASE"/>
    <property type="match status" value="1"/>
</dbReference>
<dbReference type="GO" id="GO:0042732">
    <property type="term" value="P:D-xylose metabolic process"/>
    <property type="evidence" value="ECO:0007669"/>
    <property type="project" value="UniProtKB-KW"/>
</dbReference>